<feature type="compositionally biased region" description="Low complexity" evidence="1">
    <location>
        <begin position="47"/>
        <end position="63"/>
    </location>
</feature>
<accession>A0A502CP77</accession>
<comment type="caution">
    <text evidence="3">The sequence shown here is derived from an EMBL/GenBank/DDBJ whole genome shotgun (WGS) entry which is preliminary data.</text>
</comment>
<evidence type="ECO:0000313" key="3">
    <source>
        <dbReference type="EMBL" id="TPG14623.1"/>
    </source>
</evidence>
<feature type="compositionally biased region" description="Pro residues" evidence="1">
    <location>
        <begin position="86"/>
        <end position="100"/>
    </location>
</feature>
<keyword evidence="4" id="KW-1185">Reference proteome</keyword>
<dbReference type="OrthoDB" id="7388088at2"/>
<dbReference type="EMBL" id="RCZK01000002">
    <property type="protein sequence ID" value="TPG14623.1"/>
    <property type="molecule type" value="Genomic_DNA"/>
</dbReference>
<feature type="chain" id="PRO_5021261525" evidence="2">
    <location>
        <begin position="20"/>
        <end position="607"/>
    </location>
</feature>
<dbReference type="Proteomes" id="UP000318413">
    <property type="component" value="Unassembled WGS sequence"/>
</dbReference>
<keyword evidence="2" id="KW-0732">Signal</keyword>
<sequence length="607" mass="62561">MRVGAAAAAIVVAALPALAPAIGQDKPESILPPGFGEPAPPPPQPRPTSTARPGTAAPGGAPAPAAPPTTPMVQPLPSTRGDAAPAPTPAPSDSPTPAPIDPAVLAQYEMPVAARRSLAIVGPAGPREGAMRTDAFGNADGRFLEALMHRTAAPLPSRWLSILLRRALTSSLATPPNVDGADFAAERAWLLLRMGESVAARAVVQGVDTANYTPKLFQVAMNSALATGDPAELCPLLPNGIAATHERGWALAQPMCAALAGNPSEAKAGITQARRRGLATGIDLQLAQKVVGAGPDGGQAVTIEWAGVDALTVWRFGLAIATGVTIPESLLSSTGKQATYWYALAPSIAPAAKVAAVDAAAGQGVLSSAALIDFYSALDEDDDSPRDASATAQDLREAYTATTGDARYAALRQIWGPVATPVPYARLVLTARAAARLPRGTKVDDYRALIGSMLTAGLDRSAARWRDIVPQGSDAWAMIVLVDPDVRAPLSYGDLSSYSGGGDAQLKQRLLFAGLAGLGRLSQSDVERAAKSLDVRIGMENSWTRALDRAVAANQPGTVALLAAIGMQTPTWQGVPPAMLYRIVTALRVVGLEGDARMIAAEAIARA</sequence>
<organism evidence="3 4">
    <name type="scientific">Sphingomonas oligophenolica</name>
    <dbReference type="NCBI Taxonomy" id="301154"/>
    <lineage>
        <taxon>Bacteria</taxon>
        <taxon>Pseudomonadati</taxon>
        <taxon>Pseudomonadota</taxon>
        <taxon>Alphaproteobacteria</taxon>
        <taxon>Sphingomonadales</taxon>
        <taxon>Sphingomonadaceae</taxon>
        <taxon>Sphingomonas</taxon>
    </lineage>
</organism>
<name>A0A502CP77_9SPHN</name>
<protein>
    <submittedName>
        <fullName evidence="3">Uncharacterized protein</fullName>
    </submittedName>
</protein>
<feature type="signal peptide" evidence="2">
    <location>
        <begin position="1"/>
        <end position="19"/>
    </location>
</feature>
<reference evidence="3 4" key="1">
    <citation type="journal article" date="2019" name="Environ. Microbiol.">
        <title>Species interactions and distinct microbial communities in high Arctic permafrost affected cryosols are associated with the CH4 and CO2 gas fluxes.</title>
        <authorList>
            <person name="Altshuler I."/>
            <person name="Hamel J."/>
            <person name="Turney S."/>
            <person name="Magnuson E."/>
            <person name="Levesque R."/>
            <person name="Greer C."/>
            <person name="Whyte L.G."/>
        </authorList>
    </citation>
    <scope>NUCLEOTIDE SEQUENCE [LARGE SCALE GENOMIC DNA]</scope>
    <source>
        <strain evidence="3 4">S5.1</strain>
    </source>
</reference>
<feature type="region of interest" description="Disordered" evidence="1">
    <location>
        <begin position="18"/>
        <end position="101"/>
    </location>
</feature>
<gene>
    <name evidence="3" type="ORF">EAH84_04365</name>
</gene>
<evidence type="ECO:0000313" key="4">
    <source>
        <dbReference type="Proteomes" id="UP000318413"/>
    </source>
</evidence>
<evidence type="ECO:0000256" key="2">
    <source>
        <dbReference type="SAM" id="SignalP"/>
    </source>
</evidence>
<evidence type="ECO:0000256" key="1">
    <source>
        <dbReference type="SAM" id="MobiDB-lite"/>
    </source>
</evidence>
<proteinExistence type="predicted"/>
<dbReference type="AlphaFoldDB" id="A0A502CP77"/>